<dbReference type="PANTHER" id="PTHR43311">
    <property type="entry name" value="GLUTAMATE--TRNA LIGASE"/>
    <property type="match status" value="1"/>
</dbReference>
<keyword evidence="2 8" id="KW-0963">Cytoplasm</keyword>
<dbReference type="Gene3D" id="1.10.10.350">
    <property type="match status" value="1"/>
</dbReference>
<dbReference type="FunFam" id="3.40.50.620:FF:000045">
    <property type="entry name" value="Glutamate--tRNA ligase, mitochondrial"/>
    <property type="match status" value="1"/>
</dbReference>
<keyword evidence="7 8" id="KW-0030">Aminoacyl-tRNA synthetase</keyword>
<dbReference type="NCBIfam" id="TIGR00464">
    <property type="entry name" value="gltX_bact"/>
    <property type="match status" value="1"/>
</dbReference>
<dbReference type="AlphaFoldDB" id="D3PD67"/>
<dbReference type="eggNOG" id="COG0008">
    <property type="taxonomic scope" value="Bacteria"/>
</dbReference>
<comment type="caution">
    <text evidence="8">Lacks conserved residue(s) required for the propagation of feature annotation.</text>
</comment>
<keyword evidence="5 8" id="KW-0067">ATP-binding</keyword>
<dbReference type="InterPro" id="IPR020058">
    <property type="entry name" value="Glu/Gln-tRNA-synth_Ib_cat-dom"/>
</dbReference>
<proteinExistence type="inferred from homology"/>
<dbReference type="PANTHER" id="PTHR43311:SF2">
    <property type="entry name" value="GLUTAMATE--TRNA LIGASE, MITOCHONDRIAL-RELATED"/>
    <property type="match status" value="1"/>
</dbReference>
<feature type="short sequence motif" description="'HIGH' region" evidence="8">
    <location>
        <begin position="9"/>
        <end position="19"/>
    </location>
</feature>
<dbReference type="GO" id="GO:0004818">
    <property type="term" value="F:glutamate-tRNA ligase activity"/>
    <property type="evidence" value="ECO:0007669"/>
    <property type="project" value="UniProtKB-UniRule"/>
</dbReference>
<dbReference type="InterPro" id="IPR020751">
    <property type="entry name" value="aa-tRNA-synth_I_codon-bd_sub2"/>
</dbReference>
<comment type="subcellular location">
    <subcellularLocation>
        <location evidence="8">Cytoplasm</location>
    </subcellularLocation>
</comment>
<dbReference type="Gene3D" id="3.40.50.620">
    <property type="entry name" value="HUPs"/>
    <property type="match status" value="1"/>
</dbReference>
<keyword evidence="3 8" id="KW-0436">Ligase</keyword>
<organism evidence="11 12">
    <name type="scientific">Deferribacter desulfuricans (strain DSM 14783 / JCM 11476 / NBRC 101012 / SSM1)</name>
    <dbReference type="NCBI Taxonomy" id="639282"/>
    <lineage>
        <taxon>Bacteria</taxon>
        <taxon>Pseudomonadati</taxon>
        <taxon>Deferribacterota</taxon>
        <taxon>Deferribacteres</taxon>
        <taxon>Deferribacterales</taxon>
        <taxon>Deferribacteraceae</taxon>
        <taxon>Deferribacter</taxon>
    </lineage>
</organism>
<accession>D3PD67</accession>
<evidence type="ECO:0000256" key="7">
    <source>
        <dbReference type="ARBA" id="ARBA00023146"/>
    </source>
</evidence>
<dbReference type="InterPro" id="IPR045462">
    <property type="entry name" value="aa-tRNA-synth_I_cd-bd"/>
</dbReference>
<sequence length="483" mass="55587">MSVRVRFAPSPTGHIHVGNVRTALFNYLFAKHNNGKFILRIEDTDLERSTKESENLIYEDLQWLGLDWDEGPIKGGDYGPYRQTERFDIYKKYVDKLLEEGKAYKCFCSKEELEEKKERALKEGKPPRYNGKCRNLNENQIEELEKKGVKPSIRFKVEDEDVVVNDLIKGEITFNTDAFGDFIIVRPDGTPVYNFVVVIDDALMKITHVIRGDDHLSNTPKQVLIYKALGFDIPYFAHIPMILGPDHSKLSKRHGDTSVNQFREKGYLPEALFNYLALLSWSHPEEKEILSKDELIKSFTLDRVSKSAAVFDFEKLKWINGIYIRNKDIKELTKLCIPFLLKSGLIDEDFINTSFNRLANMVESIRDNLEVLSDVTKYIGVYFKMETDFDDATKEILSYETTKPVLETFKKNIENLEILDVDNYKSIIKAVQKETGAKGKKLFMAIRVGVSGKIKGPELDKLVINLGKNEVINRINKILDMLS</sequence>
<dbReference type="FunFam" id="1.10.10.350:FF:000002">
    <property type="entry name" value="Glutamate--tRNA ligase"/>
    <property type="match status" value="1"/>
</dbReference>
<evidence type="ECO:0000313" key="11">
    <source>
        <dbReference type="EMBL" id="BAI80540.1"/>
    </source>
</evidence>
<name>D3PD67_DEFDS</name>
<evidence type="ECO:0000259" key="9">
    <source>
        <dbReference type="Pfam" id="PF00749"/>
    </source>
</evidence>
<dbReference type="Pfam" id="PF19269">
    <property type="entry name" value="Anticodon_2"/>
    <property type="match status" value="1"/>
</dbReference>
<dbReference type="EMBL" id="AP011529">
    <property type="protein sequence ID" value="BAI80540.1"/>
    <property type="molecule type" value="Genomic_DNA"/>
</dbReference>
<dbReference type="EC" id="6.1.1.17" evidence="8"/>
<keyword evidence="4 8" id="KW-0547">Nucleotide-binding</keyword>
<dbReference type="PROSITE" id="PS00178">
    <property type="entry name" value="AA_TRNA_LIGASE_I"/>
    <property type="match status" value="1"/>
</dbReference>
<dbReference type="InterPro" id="IPR014729">
    <property type="entry name" value="Rossmann-like_a/b/a_fold"/>
</dbReference>
<evidence type="ECO:0000313" key="12">
    <source>
        <dbReference type="Proteomes" id="UP000001520"/>
    </source>
</evidence>
<comment type="similarity">
    <text evidence="1 8">Belongs to the class-I aminoacyl-tRNA synthetase family. Glutamate--tRNA ligase type 1 subfamily.</text>
</comment>
<evidence type="ECO:0000256" key="1">
    <source>
        <dbReference type="ARBA" id="ARBA00007894"/>
    </source>
</evidence>
<evidence type="ECO:0000256" key="5">
    <source>
        <dbReference type="ARBA" id="ARBA00022840"/>
    </source>
</evidence>
<dbReference type="SUPFAM" id="SSF52374">
    <property type="entry name" value="Nucleotidylyl transferase"/>
    <property type="match status" value="1"/>
</dbReference>
<dbReference type="InterPro" id="IPR004527">
    <property type="entry name" value="Glu-tRNA-ligase_bac/mito"/>
</dbReference>
<evidence type="ECO:0000256" key="6">
    <source>
        <dbReference type="ARBA" id="ARBA00022917"/>
    </source>
</evidence>
<dbReference type="OrthoDB" id="9807503at2"/>
<feature type="domain" description="Aminoacyl-tRNA synthetase class I anticodon-binding" evidence="10">
    <location>
        <begin position="331"/>
        <end position="478"/>
    </location>
</feature>
<dbReference type="PRINTS" id="PR00987">
    <property type="entry name" value="TRNASYNTHGLU"/>
</dbReference>
<feature type="binding site" evidence="8">
    <location>
        <position position="252"/>
    </location>
    <ligand>
        <name>ATP</name>
        <dbReference type="ChEBI" id="CHEBI:30616"/>
    </ligand>
</feature>
<keyword evidence="12" id="KW-1185">Reference proteome</keyword>
<evidence type="ECO:0000256" key="3">
    <source>
        <dbReference type="ARBA" id="ARBA00022598"/>
    </source>
</evidence>
<comment type="subunit">
    <text evidence="8">Monomer.</text>
</comment>
<dbReference type="KEGG" id="ddf:DEFDS_1071"/>
<evidence type="ECO:0000256" key="4">
    <source>
        <dbReference type="ARBA" id="ARBA00022741"/>
    </source>
</evidence>
<dbReference type="HOGENOM" id="CLU_015768_6_3_0"/>
<dbReference type="InterPro" id="IPR001412">
    <property type="entry name" value="aa-tRNA-synth_I_CS"/>
</dbReference>
<protein>
    <recommendedName>
        <fullName evidence="8">Glutamate--tRNA ligase</fullName>
        <ecNumber evidence="8">6.1.1.17</ecNumber>
    </recommendedName>
    <alternativeName>
        <fullName evidence="8">Glutamyl-tRNA synthetase</fullName>
        <shortName evidence="8">GluRS</shortName>
    </alternativeName>
</protein>
<dbReference type="GO" id="GO:0000049">
    <property type="term" value="F:tRNA binding"/>
    <property type="evidence" value="ECO:0007669"/>
    <property type="project" value="InterPro"/>
</dbReference>
<dbReference type="GO" id="GO:0008270">
    <property type="term" value="F:zinc ion binding"/>
    <property type="evidence" value="ECO:0007669"/>
    <property type="project" value="InterPro"/>
</dbReference>
<comment type="function">
    <text evidence="8">Catalyzes the attachment of glutamate to tRNA(Glu) in a two-step reaction: glutamate is first activated by ATP to form Glu-AMP and then transferred to the acceptor end of tRNA(Glu).</text>
</comment>
<dbReference type="GO" id="GO:0005829">
    <property type="term" value="C:cytosol"/>
    <property type="evidence" value="ECO:0007669"/>
    <property type="project" value="TreeGrafter"/>
</dbReference>
<dbReference type="eggNOG" id="COG1384">
    <property type="taxonomic scope" value="Bacteria"/>
</dbReference>
<dbReference type="NCBIfam" id="NF004315">
    <property type="entry name" value="PRK05710.1-4"/>
    <property type="match status" value="1"/>
</dbReference>
<evidence type="ECO:0000259" key="10">
    <source>
        <dbReference type="Pfam" id="PF19269"/>
    </source>
</evidence>
<dbReference type="InterPro" id="IPR000924">
    <property type="entry name" value="Glu/Gln-tRNA-synth"/>
</dbReference>
<dbReference type="Proteomes" id="UP000001520">
    <property type="component" value="Chromosome"/>
</dbReference>
<dbReference type="HAMAP" id="MF_00022">
    <property type="entry name" value="Glu_tRNA_synth_type1"/>
    <property type="match status" value="1"/>
</dbReference>
<dbReference type="Pfam" id="PF00749">
    <property type="entry name" value="tRNA-synt_1c"/>
    <property type="match status" value="1"/>
</dbReference>
<evidence type="ECO:0000256" key="2">
    <source>
        <dbReference type="ARBA" id="ARBA00022490"/>
    </source>
</evidence>
<evidence type="ECO:0000256" key="8">
    <source>
        <dbReference type="HAMAP-Rule" id="MF_00022"/>
    </source>
</evidence>
<dbReference type="CDD" id="cd00808">
    <property type="entry name" value="GluRS_core"/>
    <property type="match status" value="1"/>
</dbReference>
<dbReference type="GO" id="GO:0006424">
    <property type="term" value="P:glutamyl-tRNA aminoacylation"/>
    <property type="evidence" value="ECO:0007669"/>
    <property type="project" value="UniProtKB-UniRule"/>
</dbReference>
<keyword evidence="6 8" id="KW-0648">Protein biosynthesis</keyword>
<dbReference type="STRING" id="639282.DEFDS_1071"/>
<dbReference type="InterPro" id="IPR049940">
    <property type="entry name" value="GluQ/Sye"/>
</dbReference>
<dbReference type="RefSeq" id="WP_013007787.1">
    <property type="nucleotide sequence ID" value="NC_013939.1"/>
</dbReference>
<dbReference type="InterPro" id="IPR033910">
    <property type="entry name" value="GluRS_core"/>
</dbReference>
<dbReference type="GO" id="GO:0005524">
    <property type="term" value="F:ATP binding"/>
    <property type="evidence" value="ECO:0007669"/>
    <property type="project" value="UniProtKB-UniRule"/>
</dbReference>
<gene>
    <name evidence="11" type="primary">glnS</name>
    <name evidence="8" type="synonym">gltX</name>
    <name evidence="11" type="ordered locus">DEFDS_1071</name>
</gene>
<feature type="domain" description="Glutamyl/glutaminyl-tRNA synthetase class Ib catalytic" evidence="9">
    <location>
        <begin position="3"/>
        <end position="318"/>
    </location>
</feature>
<comment type="catalytic activity">
    <reaction evidence="8">
        <text>tRNA(Glu) + L-glutamate + ATP = L-glutamyl-tRNA(Glu) + AMP + diphosphate</text>
        <dbReference type="Rhea" id="RHEA:23540"/>
        <dbReference type="Rhea" id="RHEA-COMP:9663"/>
        <dbReference type="Rhea" id="RHEA-COMP:9680"/>
        <dbReference type="ChEBI" id="CHEBI:29985"/>
        <dbReference type="ChEBI" id="CHEBI:30616"/>
        <dbReference type="ChEBI" id="CHEBI:33019"/>
        <dbReference type="ChEBI" id="CHEBI:78442"/>
        <dbReference type="ChEBI" id="CHEBI:78520"/>
        <dbReference type="ChEBI" id="CHEBI:456215"/>
        <dbReference type="EC" id="6.1.1.17"/>
    </reaction>
</comment>
<dbReference type="InterPro" id="IPR008925">
    <property type="entry name" value="aa_tRNA-synth_I_cd-bd_sf"/>
</dbReference>
<reference evidence="11 12" key="1">
    <citation type="journal article" date="2010" name="DNA Res.">
        <title>Bacterial lifestyle in a deep-sea hydrothermal vent chimney revealed by the genome sequence of the thermophilic bacterium Deferribacter desulfuricans SSM1.</title>
        <authorList>
            <person name="Takaki Y."/>
            <person name="Shimamura S."/>
            <person name="Nakagawa S."/>
            <person name="Fukuhara Y."/>
            <person name="Horikawa H."/>
            <person name="Ankai A."/>
            <person name="Harada T."/>
            <person name="Hosoyama A."/>
            <person name="Oguchi A."/>
            <person name="Fukui S."/>
            <person name="Fujita N."/>
            <person name="Takami H."/>
            <person name="Takai K."/>
        </authorList>
    </citation>
    <scope>NUCLEOTIDE SEQUENCE [LARGE SCALE GENOMIC DNA]</scope>
    <source>
        <strain evidence="12">DSM 14783 / JCM 11476 / NBRC 101012 / SSM1</strain>
    </source>
</reference>
<dbReference type="SUPFAM" id="SSF48163">
    <property type="entry name" value="An anticodon-binding domain of class I aminoacyl-tRNA synthetases"/>
    <property type="match status" value="1"/>
</dbReference>
<feature type="short sequence motif" description="'KMSKS' region" evidence="8">
    <location>
        <begin position="249"/>
        <end position="253"/>
    </location>
</feature>